<evidence type="ECO:0000313" key="2">
    <source>
        <dbReference type="EMBL" id="QJB31219.1"/>
    </source>
</evidence>
<evidence type="ECO:0000313" key="5">
    <source>
        <dbReference type="Proteomes" id="UP000503144"/>
    </source>
</evidence>
<evidence type="ECO:0000313" key="3">
    <source>
        <dbReference type="EMBL" id="QJB37707.1"/>
    </source>
</evidence>
<dbReference type="SUPFAM" id="SSF56925">
    <property type="entry name" value="OMPA-like"/>
    <property type="match status" value="1"/>
</dbReference>
<evidence type="ECO:0000313" key="4">
    <source>
        <dbReference type="Proteomes" id="UP000502421"/>
    </source>
</evidence>
<dbReference type="Proteomes" id="UP000503144">
    <property type="component" value="Chromosome"/>
</dbReference>
<feature type="signal peptide" evidence="1">
    <location>
        <begin position="1"/>
        <end position="22"/>
    </location>
</feature>
<organism evidence="2 4">
    <name type="scientific">Chitinophaga oryzae</name>
    <dbReference type="NCBI Taxonomy" id="2725414"/>
    <lineage>
        <taxon>Bacteria</taxon>
        <taxon>Pseudomonadati</taxon>
        <taxon>Bacteroidota</taxon>
        <taxon>Chitinophagia</taxon>
        <taxon>Chitinophagales</taxon>
        <taxon>Chitinophagaceae</taxon>
        <taxon>Chitinophaga</taxon>
    </lineage>
</organism>
<dbReference type="InterPro" id="IPR011250">
    <property type="entry name" value="OMP/PagP_B-barrel"/>
</dbReference>
<proteinExistence type="predicted"/>
<dbReference type="Proteomes" id="UP000502421">
    <property type="component" value="Chromosome"/>
</dbReference>
<evidence type="ECO:0000256" key="1">
    <source>
        <dbReference type="SAM" id="SignalP"/>
    </source>
</evidence>
<keyword evidence="1" id="KW-0732">Signal</keyword>
<feature type="chain" id="PRO_5041998449" evidence="1">
    <location>
        <begin position="23"/>
        <end position="211"/>
    </location>
</feature>
<keyword evidence="5" id="KW-1185">Reference proteome</keyword>
<protein>
    <submittedName>
        <fullName evidence="2">Autotransporter domain-containing protein</fullName>
    </submittedName>
</protein>
<sequence>MKKIVIPVLAAAAFLGSGQLFAQQKKNFISVGAGYADRNDIYETGTGAIGKNSSHYVNISLAYGYYFKERWAIGILGGYSSNTSDNTIPSKNSGWNVGPFVRYEQPIWNSRLSVYADGAALANFGRVDADTEPVTGLHYREQKTSGYNLSITPGLLFHLTPSFSLTANMGSVFAAGVRTTKVGSTKSTSSEAGLFKDFRLNNVMLGINFHF</sequence>
<name>A0AAE6ZDZ7_9BACT</name>
<reference evidence="2 5" key="2">
    <citation type="submission" date="2020-09" db="EMBL/GenBank/DDBJ databases">
        <authorList>
            <person name="Kittiwongwattana C."/>
        </authorList>
    </citation>
    <scope>NUCLEOTIDE SEQUENCE</scope>
    <source>
        <strain evidence="3 5">1303</strain>
        <strain evidence="2">1310</strain>
    </source>
</reference>
<dbReference type="EMBL" id="CP051205">
    <property type="protein sequence ID" value="QJB31219.1"/>
    <property type="molecule type" value="Genomic_DNA"/>
</dbReference>
<accession>A0AAE6ZDZ7</accession>
<dbReference type="KEGG" id="coy:HF329_07855"/>
<dbReference type="InterPro" id="IPR036709">
    <property type="entry name" value="Autotransporte_beta_dom_sf"/>
</dbReference>
<dbReference type="AlphaFoldDB" id="A0AAE6ZDZ7"/>
<gene>
    <name evidence="3" type="ORF">HF324_07520</name>
    <name evidence="2" type="ORF">HF329_07855</name>
</gene>
<dbReference type="EMBL" id="CP051204">
    <property type="protein sequence ID" value="QJB37707.1"/>
    <property type="molecule type" value="Genomic_DNA"/>
</dbReference>
<reference evidence="4 5" key="1">
    <citation type="submission" date="2020-04" db="EMBL/GenBank/DDBJ databases">
        <authorList>
            <person name="Kittiwongwattana C."/>
        </authorList>
    </citation>
    <scope>NUCLEOTIDE SEQUENCE [LARGE SCALE GENOMIC DNA]</scope>
    <source>
        <strain evidence="5">1303</strain>
        <strain evidence="4">1310</strain>
    </source>
</reference>
<dbReference type="Gene3D" id="2.40.128.130">
    <property type="entry name" value="Autotransporter beta-domain"/>
    <property type="match status" value="1"/>
</dbReference>
<dbReference type="RefSeq" id="WP_168803486.1">
    <property type="nucleotide sequence ID" value="NZ_CP051204.2"/>
</dbReference>